<keyword evidence="8" id="KW-1185">Reference proteome</keyword>
<dbReference type="FunFam" id="3.40.50.300:FF:000006">
    <property type="entry name" value="DNA-binding transcriptional regulator NtrC"/>
    <property type="match status" value="1"/>
</dbReference>
<dbReference type="GO" id="GO:0019629">
    <property type="term" value="P:propionate catabolic process, 2-methylcitrate cycle"/>
    <property type="evidence" value="ECO:0007669"/>
    <property type="project" value="InterPro"/>
</dbReference>
<dbReference type="InterPro" id="IPR009057">
    <property type="entry name" value="Homeodomain-like_sf"/>
</dbReference>
<dbReference type="SUPFAM" id="SSF159800">
    <property type="entry name" value="PrpR receptor domain-like"/>
    <property type="match status" value="1"/>
</dbReference>
<dbReference type="Pfam" id="PF02954">
    <property type="entry name" value="HTH_8"/>
    <property type="match status" value="1"/>
</dbReference>
<evidence type="ECO:0000313" key="8">
    <source>
        <dbReference type="Proteomes" id="UP000197032"/>
    </source>
</evidence>
<dbReference type="EMBL" id="BDGJ01000071">
    <property type="protein sequence ID" value="GAW92329.1"/>
    <property type="molecule type" value="Genomic_DNA"/>
</dbReference>
<dbReference type="CDD" id="cd00009">
    <property type="entry name" value="AAA"/>
    <property type="match status" value="1"/>
</dbReference>
<dbReference type="InterPro" id="IPR025662">
    <property type="entry name" value="Sigma_54_int_dom_ATP-bd_1"/>
</dbReference>
<dbReference type="InterPro" id="IPR025944">
    <property type="entry name" value="Sigma_54_int_dom_CS"/>
</dbReference>
<dbReference type="PANTHER" id="PTHR32071">
    <property type="entry name" value="TRANSCRIPTIONAL REGULATORY PROTEIN"/>
    <property type="match status" value="1"/>
</dbReference>
<dbReference type="Gene3D" id="1.10.8.60">
    <property type="match status" value="1"/>
</dbReference>
<comment type="caution">
    <text evidence="7">The sequence shown here is derived from an EMBL/GenBank/DDBJ whole genome shotgun (WGS) entry which is preliminary data.</text>
</comment>
<dbReference type="SMART" id="SM00091">
    <property type="entry name" value="PAS"/>
    <property type="match status" value="1"/>
</dbReference>
<dbReference type="OrthoDB" id="9803970at2"/>
<dbReference type="PANTHER" id="PTHR32071:SF57">
    <property type="entry name" value="C4-DICARBOXYLATE TRANSPORT TRANSCRIPTIONAL REGULATORY PROTEIN DCTD"/>
    <property type="match status" value="1"/>
</dbReference>
<feature type="domain" description="Sigma-54 factor interaction" evidence="5">
    <location>
        <begin position="323"/>
        <end position="555"/>
    </location>
</feature>
<evidence type="ECO:0000259" key="5">
    <source>
        <dbReference type="PROSITE" id="PS50045"/>
    </source>
</evidence>
<dbReference type="RefSeq" id="WP_088553710.1">
    <property type="nucleotide sequence ID" value="NZ_BDGJ01000071.1"/>
</dbReference>
<sequence>MKKRIAFMSYPRLTSLAERVLAAETFQGLCIIESSFEETISKAGELINKELVDVFISGGSNARILKETFPGFPVVTLNVTGFDLMAALAEARKLGNAVAVITYKEGIPELENFKDLLKIRVVSKIFRSQKELEDIVKELKSQGIDVLIGSSIVCDYGDKYGLKTVFIYSERSLKEAIDRAIDLQQTIRAEKKRSNQLRAIIDFAYSGIIAIDEEKRVNVYNPVAEKILGIPREKVLNQRVDHVIPNTRLDKVLEIGVPEINQIQKIGESSMILTNRIPIIVDGTIVGAVATFQDVVQIQEAEQHIRRKLYEKGLAAKYTFNDIIGNSRAIRKARELAKIYAKSESTVLIYGETGTGKELFAHSIHSYSNRSDKPFIALNCAALPESLLESELFGYEEGAFTGARKGGKPGLFELAHQGTLFLDEISEMPMRLQARLLRVLQEKEILRIGGDRIIPVDVRIIAATNKDLWQEVKKGKFREDLYYRLNVLYLGIPPLRERIEDIPVLVKEMVMRNSAELLKIDNYTEIWEQVIKRFMTYTWPGNVRQLENAVQTLCAILKNGNVNDHDRTVGGLIEQALDGKFILTAKSEESRSFSERERIINALNTVGWNRHKAAGLLGISRTTLWRKMKELNIKAGSETIS</sequence>
<accession>A0A1Z5HS25</accession>
<name>A0A1Z5HS25_9FIRM</name>
<dbReference type="CDD" id="cd00130">
    <property type="entry name" value="PAS"/>
    <property type="match status" value="1"/>
</dbReference>
<dbReference type="InterPro" id="IPR003593">
    <property type="entry name" value="AAA+_ATPase"/>
</dbReference>
<proteinExistence type="predicted"/>
<dbReference type="PROSITE" id="PS00675">
    <property type="entry name" value="SIGMA54_INTERACT_1"/>
    <property type="match status" value="1"/>
</dbReference>
<dbReference type="SUPFAM" id="SSF55785">
    <property type="entry name" value="PYP-like sensor domain (PAS domain)"/>
    <property type="match status" value="1"/>
</dbReference>
<dbReference type="Pfam" id="PF06506">
    <property type="entry name" value="PrpR_N"/>
    <property type="match status" value="1"/>
</dbReference>
<dbReference type="AlphaFoldDB" id="A0A1Z5HS25"/>
<dbReference type="GO" id="GO:0005524">
    <property type="term" value="F:ATP binding"/>
    <property type="evidence" value="ECO:0007669"/>
    <property type="project" value="UniProtKB-KW"/>
</dbReference>
<evidence type="ECO:0000256" key="2">
    <source>
        <dbReference type="ARBA" id="ARBA00022840"/>
    </source>
</evidence>
<dbReference type="PROSITE" id="PS50045">
    <property type="entry name" value="SIGMA54_INTERACT_4"/>
    <property type="match status" value="1"/>
</dbReference>
<dbReference type="InterPro" id="IPR002078">
    <property type="entry name" value="Sigma_54_int"/>
</dbReference>
<keyword evidence="4" id="KW-0804">Transcription</keyword>
<dbReference type="Proteomes" id="UP000197032">
    <property type="component" value="Unassembled WGS sequence"/>
</dbReference>
<dbReference type="InterPro" id="IPR027417">
    <property type="entry name" value="P-loop_NTPase"/>
</dbReference>
<dbReference type="NCBIfam" id="TIGR00229">
    <property type="entry name" value="sensory_box"/>
    <property type="match status" value="1"/>
</dbReference>
<dbReference type="GO" id="GO:0006355">
    <property type="term" value="P:regulation of DNA-templated transcription"/>
    <property type="evidence" value="ECO:0007669"/>
    <property type="project" value="InterPro"/>
</dbReference>
<dbReference type="PRINTS" id="PR01590">
    <property type="entry name" value="HTHFIS"/>
</dbReference>
<organism evidence="7 8">
    <name type="scientific">Calderihabitans maritimus</name>
    <dbReference type="NCBI Taxonomy" id="1246530"/>
    <lineage>
        <taxon>Bacteria</taxon>
        <taxon>Bacillati</taxon>
        <taxon>Bacillota</taxon>
        <taxon>Clostridia</taxon>
        <taxon>Neomoorellales</taxon>
        <taxon>Calderihabitantaceae</taxon>
        <taxon>Calderihabitans</taxon>
    </lineage>
</organism>
<dbReference type="InterPro" id="IPR013767">
    <property type="entry name" value="PAS_fold"/>
</dbReference>
<dbReference type="Gene3D" id="3.30.450.20">
    <property type="entry name" value="PAS domain"/>
    <property type="match status" value="1"/>
</dbReference>
<dbReference type="InterPro" id="IPR010524">
    <property type="entry name" value="Sig_transdc_resp-reg_PrpR_N"/>
</dbReference>
<dbReference type="GO" id="GO:0043565">
    <property type="term" value="F:sequence-specific DNA binding"/>
    <property type="evidence" value="ECO:0007669"/>
    <property type="project" value="InterPro"/>
</dbReference>
<reference evidence="8" key="1">
    <citation type="journal article" date="2017" name="Appl. Environ. Microbiol.">
        <title>Genomic analysis of Calderihabitans maritimus KKC1, a thermophilic hydrogenogenic carboxydotrophic bacterium isolated from marine sediment.</title>
        <authorList>
            <person name="Omae K."/>
            <person name="Yoneda Y."/>
            <person name="Fukuyama Y."/>
            <person name="Yoshida T."/>
            <person name="Sako Y."/>
        </authorList>
    </citation>
    <scope>NUCLEOTIDE SEQUENCE [LARGE SCALE GENOMIC DNA]</scope>
    <source>
        <strain evidence="8">KKC1</strain>
    </source>
</reference>
<feature type="domain" description="PAS" evidence="6">
    <location>
        <begin position="193"/>
        <end position="248"/>
    </location>
</feature>
<dbReference type="Gene3D" id="3.40.50.300">
    <property type="entry name" value="P-loop containing nucleotide triphosphate hydrolases"/>
    <property type="match status" value="1"/>
</dbReference>
<dbReference type="SMART" id="SM00382">
    <property type="entry name" value="AAA"/>
    <property type="match status" value="1"/>
</dbReference>
<dbReference type="PROSITE" id="PS50112">
    <property type="entry name" value="PAS"/>
    <property type="match status" value="1"/>
</dbReference>
<dbReference type="Pfam" id="PF00989">
    <property type="entry name" value="PAS"/>
    <property type="match status" value="1"/>
</dbReference>
<dbReference type="SUPFAM" id="SSF52540">
    <property type="entry name" value="P-loop containing nucleoside triphosphate hydrolases"/>
    <property type="match status" value="1"/>
</dbReference>
<dbReference type="GO" id="GO:0005737">
    <property type="term" value="C:cytoplasm"/>
    <property type="evidence" value="ECO:0007669"/>
    <property type="project" value="InterPro"/>
</dbReference>
<dbReference type="InterPro" id="IPR000014">
    <property type="entry name" value="PAS"/>
</dbReference>
<dbReference type="Gene3D" id="1.10.10.60">
    <property type="entry name" value="Homeodomain-like"/>
    <property type="match status" value="1"/>
</dbReference>
<dbReference type="InterPro" id="IPR058031">
    <property type="entry name" value="AAA_lid_NorR"/>
</dbReference>
<dbReference type="Gene3D" id="3.40.50.2300">
    <property type="match status" value="1"/>
</dbReference>
<dbReference type="InterPro" id="IPR002197">
    <property type="entry name" value="HTH_Fis"/>
</dbReference>
<dbReference type="PROSITE" id="PS00688">
    <property type="entry name" value="SIGMA54_INTERACT_3"/>
    <property type="match status" value="1"/>
</dbReference>
<dbReference type="Pfam" id="PF25601">
    <property type="entry name" value="AAA_lid_14"/>
    <property type="match status" value="1"/>
</dbReference>
<evidence type="ECO:0000256" key="4">
    <source>
        <dbReference type="ARBA" id="ARBA00023163"/>
    </source>
</evidence>
<dbReference type="SUPFAM" id="SSF46689">
    <property type="entry name" value="Homeodomain-like"/>
    <property type="match status" value="1"/>
</dbReference>
<evidence type="ECO:0000313" key="7">
    <source>
        <dbReference type="EMBL" id="GAW92329.1"/>
    </source>
</evidence>
<keyword evidence="3" id="KW-0805">Transcription regulation</keyword>
<protein>
    <submittedName>
        <fullName evidence="7">PAS domain S-box</fullName>
    </submittedName>
</protein>
<dbReference type="InterPro" id="IPR012704">
    <property type="entry name" value="Sig_transdc_resp-reg_PrpR"/>
</dbReference>
<evidence type="ECO:0000256" key="3">
    <source>
        <dbReference type="ARBA" id="ARBA00023015"/>
    </source>
</evidence>
<dbReference type="Gene3D" id="3.40.50.10660">
    <property type="entry name" value="PrpR receptor domain-like"/>
    <property type="match status" value="1"/>
</dbReference>
<dbReference type="InterPro" id="IPR035965">
    <property type="entry name" value="PAS-like_dom_sf"/>
</dbReference>
<gene>
    <name evidence="7" type="ORF">KKC1_14850</name>
</gene>
<dbReference type="GO" id="GO:0000156">
    <property type="term" value="F:phosphorelay response regulator activity"/>
    <property type="evidence" value="ECO:0007669"/>
    <property type="project" value="InterPro"/>
</dbReference>
<evidence type="ECO:0000256" key="1">
    <source>
        <dbReference type="ARBA" id="ARBA00022741"/>
    </source>
</evidence>
<keyword evidence="1" id="KW-0547">Nucleotide-binding</keyword>
<evidence type="ECO:0000259" key="6">
    <source>
        <dbReference type="PROSITE" id="PS50112"/>
    </source>
</evidence>
<dbReference type="NCBIfam" id="TIGR02329">
    <property type="entry name" value="propionate_PrpR"/>
    <property type="match status" value="1"/>
</dbReference>
<keyword evidence="2" id="KW-0067">ATP-binding</keyword>
<dbReference type="Pfam" id="PF00158">
    <property type="entry name" value="Sigma54_activat"/>
    <property type="match status" value="1"/>
</dbReference>